<feature type="transmembrane region" description="Helical" evidence="1">
    <location>
        <begin position="312"/>
        <end position="329"/>
    </location>
</feature>
<feature type="transmembrane region" description="Helical" evidence="1">
    <location>
        <begin position="520"/>
        <end position="540"/>
    </location>
</feature>
<reference evidence="2 3" key="1">
    <citation type="journal article" date="2016" name="Nat. Commun.">
        <title>Thousands of microbial genomes shed light on interconnected biogeochemical processes in an aquifer system.</title>
        <authorList>
            <person name="Anantharaman K."/>
            <person name="Brown C.T."/>
            <person name="Hug L.A."/>
            <person name="Sharon I."/>
            <person name="Castelle C.J."/>
            <person name="Probst A.J."/>
            <person name="Thomas B.C."/>
            <person name="Singh A."/>
            <person name="Wilkins M.J."/>
            <person name="Karaoz U."/>
            <person name="Brodie E.L."/>
            <person name="Williams K.H."/>
            <person name="Hubbard S.S."/>
            <person name="Banfield J.F."/>
        </authorList>
    </citation>
    <scope>NUCLEOTIDE SEQUENCE [LARGE SCALE GENOMIC DNA]</scope>
</reference>
<feature type="transmembrane region" description="Helical" evidence="1">
    <location>
        <begin position="177"/>
        <end position="210"/>
    </location>
</feature>
<dbReference type="EMBL" id="MGAU01000060">
    <property type="protein sequence ID" value="OGK53545.1"/>
    <property type="molecule type" value="Genomic_DNA"/>
</dbReference>
<sequence length="548" mass="63225">MKPLQKDSYLVWVLFWSIIPIAWLFMGEGLWHTHDGLVHIPRIAAFYRALMEGHIPPRVAGYLNYGYGMPLFIFIYHIPYYVSSLFITLGLSLADSFRLALSITYPLSGIAIYLFGRSFFENRKYAFWMFLFYQFAPYRFVDLHMRGSFGESYTYIFLPLALWGLTELFKTSQYRWFIVATLSTAFLIMSHNSISLAYFGILCLFTLVFAPSHKVRVIGIVSLIAGVGLSAWYWIPAIVEHKYTYGDLLMKNVYIDHFVPWYHYIVPNFYNMESFIFQGIMAQFGIFHVVAILFAIVILVKQRGSVLEKKQYAFGLFLLVTSIFLMQPVSTPLWKHISLLRQFQFPWRFLAVVVFATSFLSTAYLSFNFAKNRRTLITIAAFVAVSTVFYWVPQYGHNDIDEAYYWDFPLNTTYYGETDVIWSAGPAGSYPSSPVQVIDGYATVTNIVKKGHIHTFTVDASESARLVDNTQYFPGWRVYVDGEKTPVEFQDMNWRGLVTFAVPDGKHDVRVVFGRTPVRLGAEIISIVMMGVLIVIAPFFQRILNHEQ</sequence>
<dbReference type="Proteomes" id="UP000178486">
    <property type="component" value="Unassembled WGS sequence"/>
</dbReference>
<keyword evidence="1" id="KW-1133">Transmembrane helix</keyword>
<protein>
    <recommendedName>
        <fullName evidence="4">Membrane protein 6-pyruvoyl-tetrahydropterin synthase-related domain-containing protein</fullName>
    </recommendedName>
</protein>
<evidence type="ECO:0000313" key="2">
    <source>
        <dbReference type="EMBL" id="OGK53545.1"/>
    </source>
</evidence>
<feature type="transmembrane region" description="Helical" evidence="1">
    <location>
        <begin position="349"/>
        <end position="367"/>
    </location>
</feature>
<dbReference type="AlphaFoldDB" id="A0A1F7JD59"/>
<feature type="transmembrane region" description="Helical" evidence="1">
    <location>
        <begin position="275"/>
        <end position="300"/>
    </location>
</feature>
<feature type="transmembrane region" description="Helical" evidence="1">
    <location>
        <begin position="67"/>
        <end position="87"/>
    </location>
</feature>
<evidence type="ECO:0008006" key="4">
    <source>
        <dbReference type="Google" id="ProtNLM"/>
    </source>
</evidence>
<feature type="transmembrane region" description="Helical" evidence="1">
    <location>
        <begin position="99"/>
        <end position="119"/>
    </location>
</feature>
<organism evidence="2 3">
    <name type="scientific">Candidatus Roizmanbacteria bacterium RIFCSPLOWO2_01_FULL_45_11</name>
    <dbReference type="NCBI Taxonomy" id="1802070"/>
    <lineage>
        <taxon>Bacteria</taxon>
        <taxon>Candidatus Roizmaniibacteriota</taxon>
    </lineage>
</organism>
<gene>
    <name evidence="2" type="ORF">A3B56_00280</name>
</gene>
<feature type="transmembrane region" description="Helical" evidence="1">
    <location>
        <begin position="125"/>
        <end position="141"/>
    </location>
</feature>
<keyword evidence="1" id="KW-0812">Transmembrane</keyword>
<feature type="transmembrane region" description="Helical" evidence="1">
    <location>
        <begin position="217"/>
        <end position="235"/>
    </location>
</feature>
<feature type="transmembrane region" description="Helical" evidence="1">
    <location>
        <begin position="153"/>
        <end position="171"/>
    </location>
</feature>
<evidence type="ECO:0000256" key="1">
    <source>
        <dbReference type="SAM" id="Phobius"/>
    </source>
</evidence>
<feature type="transmembrane region" description="Helical" evidence="1">
    <location>
        <begin position="9"/>
        <end position="26"/>
    </location>
</feature>
<feature type="transmembrane region" description="Helical" evidence="1">
    <location>
        <begin position="374"/>
        <end position="392"/>
    </location>
</feature>
<accession>A0A1F7JD59</accession>
<evidence type="ECO:0000313" key="3">
    <source>
        <dbReference type="Proteomes" id="UP000178486"/>
    </source>
</evidence>
<proteinExistence type="predicted"/>
<keyword evidence="1" id="KW-0472">Membrane</keyword>
<name>A0A1F7JD59_9BACT</name>
<comment type="caution">
    <text evidence="2">The sequence shown here is derived from an EMBL/GenBank/DDBJ whole genome shotgun (WGS) entry which is preliminary data.</text>
</comment>